<name>A0ABR1QCE3_9PEZI</name>
<dbReference type="RefSeq" id="XP_066699616.1">
    <property type="nucleotide sequence ID" value="XM_066843504.1"/>
</dbReference>
<feature type="non-terminal residue" evidence="3">
    <location>
        <position position="1"/>
    </location>
</feature>
<dbReference type="GeneID" id="92076566"/>
<dbReference type="EMBL" id="JAQQWE010000005">
    <property type="protein sequence ID" value="KAK7951554.1"/>
    <property type="molecule type" value="Genomic_DNA"/>
</dbReference>
<keyword evidence="4" id="KW-1185">Reference proteome</keyword>
<reference evidence="3 4" key="1">
    <citation type="submission" date="2023-01" db="EMBL/GenBank/DDBJ databases">
        <title>Analysis of 21 Apiospora genomes using comparative genomics revels a genus with tremendous synthesis potential of carbohydrate active enzymes and secondary metabolites.</title>
        <authorList>
            <person name="Sorensen T."/>
        </authorList>
    </citation>
    <scope>NUCLEOTIDE SEQUENCE [LARGE SCALE GENOMIC DNA]</scope>
    <source>
        <strain evidence="3 4">CBS 24483</strain>
    </source>
</reference>
<organism evidence="3 4">
    <name type="scientific">Apiospora aurea</name>
    <dbReference type="NCBI Taxonomy" id="335848"/>
    <lineage>
        <taxon>Eukaryota</taxon>
        <taxon>Fungi</taxon>
        <taxon>Dikarya</taxon>
        <taxon>Ascomycota</taxon>
        <taxon>Pezizomycotina</taxon>
        <taxon>Sordariomycetes</taxon>
        <taxon>Xylariomycetidae</taxon>
        <taxon>Amphisphaeriales</taxon>
        <taxon>Apiosporaceae</taxon>
        <taxon>Apiospora</taxon>
    </lineage>
</organism>
<accession>A0ABR1QCE3</accession>
<feature type="transmembrane region" description="Helical" evidence="2">
    <location>
        <begin position="130"/>
        <end position="151"/>
    </location>
</feature>
<protein>
    <recommendedName>
        <fullName evidence="5">Integral membrane protein</fullName>
    </recommendedName>
</protein>
<evidence type="ECO:0000313" key="3">
    <source>
        <dbReference type="EMBL" id="KAK7951554.1"/>
    </source>
</evidence>
<keyword evidence="2" id="KW-0812">Transmembrane</keyword>
<evidence type="ECO:0008006" key="5">
    <source>
        <dbReference type="Google" id="ProtNLM"/>
    </source>
</evidence>
<dbReference type="Proteomes" id="UP001391051">
    <property type="component" value="Unassembled WGS sequence"/>
</dbReference>
<gene>
    <name evidence="3" type="ORF">PG986_007282</name>
</gene>
<keyword evidence="2" id="KW-0472">Membrane</keyword>
<evidence type="ECO:0000256" key="1">
    <source>
        <dbReference type="SAM" id="MobiDB-lite"/>
    </source>
</evidence>
<feature type="region of interest" description="Disordered" evidence="1">
    <location>
        <begin position="186"/>
        <end position="220"/>
    </location>
</feature>
<keyword evidence="2" id="KW-1133">Transmembrane helix</keyword>
<sequence length="220" mass="23274">PRKPAQPATTVVPFASLPSCATLCGPLYDANGACVPPAAPQADADTYNKCFCQNSKLQPFYQGSTGVCGTGVCDADPNGLSGIQSWFTQFCQGKQAVSQTTSTAGSSSTSGSKASQQGGGGSWISTHWQWVIFIVVVVLGIAGIWTGACIWRRKYLRKKDRMYELGKGLPSSVAVDSHGGLVGSGSNRLSQPGMFMPGGTPGYSEKPKKERKKWNVTQRT</sequence>
<evidence type="ECO:0000313" key="4">
    <source>
        <dbReference type="Proteomes" id="UP001391051"/>
    </source>
</evidence>
<comment type="caution">
    <text evidence="3">The sequence shown here is derived from an EMBL/GenBank/DDBJ whole genome shotgun (WGS) entry which is preliminary data.</text>
</comment>
<proteinExistence type="predicted"/>
<evidence type="ECO:0000256" key="2">
    <source>
        <dbReference type="SAM" id="Phobius"/>
    </source>
</evidence>